<accession>A0A0E9VGE5</accession>
<protein>
    <submittedName>
        <fullName evidence="1">Uncharacterized protein</fullName>
    </submittedName>
</protein>
<reference evidence="1" key="1">
    <citation type="submission" date="2014-11" db="EMBL/GenBank/DDBJ databases">
        <authorList>
            <person name="Amaro Gonzalez C."/>
        </authorList>
    </citation>
    <scope>NUCLEOTIDE SEQUENCE</scope>
</reference>
<evidence type="ECO:0000313" key="1">
    <source>
        <dbReference type="EMBL" id="JAH77081.1"/>
    </source>
</evidence>
<dbReference type="EMBL" id="GBXM01031496">
    <property type="protein sequence ID" value="JAH77081.1"/>
    <property type="molecule type" value="Transcribed_RNA"/>
</dbReference>
<sequence length="37" mass="4088">MVSSSLHNAQLYNSFCDSSAWKSPQHNSESFNNTPAT</sequence>
<dbReference type="AlphaFoldDB" id="A0A0E9VGE5"/>
<name>A0A0E9VGE5_ANGAN</name>
<organism evidence="1">
    <name type="scientific">Anguilla anguilla</name>
    <name type="common">European freshwater eel</name>
    <name type="synonym">Muraena anguilla</name>
    <dbReference type="NCBI Taxonomy" id="7936"/>
    <lineage>
        <taxon>Eukaryota</taxon>
        <taxon>Metazoa</taxon>
        <taxon>Chordata</taxon>
        <taxon>Craniata</taxon>
        <taxon>Vertebrata</taxon>
        <taxon>Euteleostomi</taxon>
        <taxon>Actinopterygii</taxon>
        <taxon>Neopterygii</taxon>
        <taxon>Teleostei</taxon>
        <taxon>Anguilliformes</taxon>
        <taxon>Anguillidae</taxon>
        <taxon>Anguilla</taxon>
    </lineage>
</organism>
<reference evidence="1" key="2">
    <citation type="journal article" date="2015" name="Fish Shellfish Immunol.">
        <title>Early steps in the European eel (Anguilla anguilla)-Vibrio vulnificus interaction in the gills: Role of the RtxA13 toxin.</title>
        <authorList>
            <person name="Callol A."/>
            <person name="Pajuelo D."/>
            <person name="Ebbesson L."/>
            <person name="Teles M."/>
            <person name="MacKenzie S."/>
            <person name="Amaro C."/>
        </authorList>
    </citation>
    <scope>NUCLEOTIDE SEQUENCE</scope>
</reference>
<proteinExistence type="predicted"/>